<evidence type="ECO:0000256" key="2">
    <source>
        <dbReference type="SAM" id="MobiDB-lite"/>
    </source>
</evidence>
<organism evidence="3">
    <name type="scientific">Eutreptiella gymnastica</name>
    <dbReference type="NCBI Taxonomy" id="73025"/>
    <lineage>
        <taxon>Eukaryota</taxon>
        <taxon>Discoba</taxon>
        <taxon>Euglenozoa</taxon>
        <taxon>Euglenida</taxon>
        <taxon>Spirocuta</taxon>
        <taxon>Euglenophyceae</taxon>
        <taxon>Eutreptiales</taxon>
        <taxon>Eutreptiaceae</taxon>
        <taxon>Eutreptiella</taxon>
    </lineage>
</organism>
<evidence type="ECO:0000313" key="3">
    <source>
        <dbReference type="EMBL" id="CAD9003683.1"/>
    </source>
</evidence>
<dbReference type="EMBL" id="HBGA01040664">
    <property type="protein sequence ID" value="CAD9003683.1"/>
    <property type="molecule type" value="Transcribed_RNA"/>
</dbReference>
<feature type="region of interest" description="Disordered" evidence="2">
    <location>
        <begin position="198"/>
        <end position="242"/>
    </location>
</feature>
<dbReference type="GO" id="GO:0008017">
    <property type="term" value="F:microtubule binding"/>
    <property type="evidence" value="ECO:0007669"/>
    <property type="project" value="InterPro"/>
</dbReference>
<comment type="similarity">
    <text evidence="1">Belongs to the FAM154 family.</text>
</comment>
<reference evidence="3" key="1">
    <citation type="submission" date="2021-01" db="EMBL/GenBank/DDBJ databases">
        <authorList>
            <person name="Corre E."/>
            <person name="Pelletier E."/>
            <person name="Niang G."/>
            <person name="Scheremetjew M."/>
            <person name="Finn R."/>
            <person name="Kale V."/>
            <person name="Holt S."/>
            <person name="Cochrane G."/>
            <person name="Meng A."/>
            <person name="Brown T."/>
            <person name="Cohen L."/>
        </authorList>
    </citation>
    <scope>NUCLEOTIDE SEQUENCE</scope>
    <source>
        <strain evidence="3">NIES-381</strain>
    </source>
</reference>
<feature type="region of interest" description="Disordered" evidence="2">
    <location>
        <begin position="57"/>
        <end position="77"/>
    </location>
</feature>
<dbReference type="InterPro" id="IPR033336">
    <property type="entry name" value="SAXO1/2"/>
</dbReference>
<evidence type="ECO:0000256" key="1">
    <source>
        <dbReference type="ARBA" id="ARBA00008738"/>
    </source>
</evidence>
<accession>A0A7S1I7X8</accession>
<sequence length="338" mass="37610">MSAAAGAITTEDGCIIKESSTHKGHFYKYNPADGSSEWLPEIPRSLKGKLTASSLEATGLDSTKGKGRRPISRSSRATAVSWGTDDTELSECLCTICECGKHACPVHKYKPCQFGGNSRYREDYPAHPCSLRNKMAPRREAKITPADADHFKSKYLEDFVPHTPDPPTNYKPKVAAPMATPFNATTTNRDMFDAKPVERKMKRRPPSPPKRALPFDGTTTNRETFKGHPEAKPRESMAPPVRTIPSTNFEGTTKYTEDFPAHNVQGYKKVAPEHKPYDYGPPRDLSTEQRQAFDKKPITYCPVIDLPKKEPSATTGHIHYTKRCEDGRYGTIPAKPKA</sequence>
<gene>
    <name evidence="3" type="ORF">EGYM00392_LOCUS14767</name>
</gene>
<proteinExistence type="inferred from homology"/>
<dbReference type="PANTHER" id="PTHR31516">
    <property type="entry name" value="STABILIZER OF AXONEMAL MICROTUBULES 2"/>
    <property type="match status" value="1"/>
</dbReference>
<name>A0A7S1I7X8_9EUGL</name>
<protein>
    <submittedName>
        <fullName evidence="3">Uncharacterized protein</fullName>
    </submittedName>
</protein>
<dbReference type="GO" id="GO:0005856">
    <property type="term" value="C:cytoskeleton"/>
    <property type="evidence" value="ECO:0007669"/>
    <property type="project" value="TreeGrafter"/>
</dbReference>
<dbReference type="PANTHER" id="PTHR31516:SF17">
    <property type="entry name" value="STABILIZER OF AXONEMAL MICROTUBULES 2"/>
    <property type="match status" value="1"/>
</dbReference>
<feature type="compositionally biased region" description="Basic and acidic residues" evidence="2">
    <location>
        <begin position="223"/>
        <end position="235"/>
    </location>
</feature>
<dbReference type="AlphaFoldDB" id="A0A7S1I7X8"/>